<dbReference type="PIRSF" id="PIRSF015626">
    <property type="entry name" value="FdhD"/>
    <property type="match status" value="1"/>
</dbReference>
<evidence type="ECO:0000313" key="5">
    <source>
        <dbReference type="Proteomes" id="UP001172083"/>
    </source>
</evidence>
<dbReference type="NCBIfam" id="NF001943">
    <property type="entry name" value="PRK00724.1-2"/>
    <property type="match status" value="1"/>
</dbReference>
<name>A0ABT8LHN9_9BACT</name>
<dbReference type="PANTHER" id="PTHR30592:SF1">
    <property type="entry name" value="SULFUR CARRIER PROTEIN FDHD"/>
    <property type="match status" value="1"/>
</dbReference>
<reference evidence="4" key="1">
    <citation type="submission" date="2023-06" db="EMBL/GenBank/DDBJ databases">
        <title>Genomic of Agaribacillus aureum.</title>
        <authorList>
            <person name="Wang G."/>
        </authorList>
    </citation>
    <scope>NUCLEOTIDE SEQUENCE</scope>
    <source>
        <strain evidence="4">BMA12</strain>
    </source>
</reference>
<sequence>MSATKVVRKSIQKVDKENLVQQDDLLAVEEPLEIRLKYYQGRQMLEKRLAVTMRTPGNDLELVTGFLFCENIICAYTDIEKIYHCLQVKSEEEQGNVVIVQLRAGVTFDLKKIERHFYTTSSCGVCGKASIEALDFVVDKKNAETLVKIPQSVIYNLPEKLQHRQLVFGYTGGLHAAALFDLGGKLKVLREDIGRHNALDKLIGVRLFEKQAALENDILVVSGRLGFELIQKSIVAGINTVVAIGAPSSLAVKTAEAFDITLVGFVKKDRFNIYTGKHRILL</sequence>
<dbReference type="PANTHER" id="PTHR30592">
    <property type="entry name" value="FORMATE DEHYDROGENASE"/>
    <property type="match status" value="1"/>
</dbReference>
<proteinExistence type="inferred from homology"/>
<evidence type="ECO:0000256" key="2">
    <source>
        <dbReference type="ARBA" id="ARBA00023150"/>
    </source>
</evidence>
<accession>A0ABT8LHN9</accession>
<dbReference type="NCBIfam" id="TIGR00129">
    <property type="entry name" value="fdhD_narQ"/>
    <property type="match status" value="1"/>
</dbReference>
<dbReference type="InterPro" id="IPR016193">
    <property type="entry name" value="Cytidine_deaminase-like"/>
</dbReference>
<dbReference type="Proteomes" id="UP001172083">
    <property type="component" value="Unassembled WGS sequence"/>
</dbReference>
<comment type="similarity">
    <text evidence="3">Belongs to the FdhD family.</text>
</comment>
<dbReference type="EMBL" id="JAUJEB010000015">
    <property type="protein sequence ID" value="MDN5217317.1"/>
    <property type="molecule type" value="Genomic_DNA"/>
</dbReference>
<comment type="function">
    <text evidence="3">Required for formate dehydrogenase (FDH) activity. Acts as a sulfur carrier protein that transfers sulfur from IscS to the molybdenum cofactor prior to its insertion into FDH.</text>
</comment>
<dbReference type="SUPFAM" id="SSF53927">
    <property type="entry name" value="Cytidine deaminase-like"/>
    <property type="match status" value="1"/>
</dbReference>
<dbReference type="HAMAP" id="MF_00187">
    <property type="entry name" value="FdhD"/>
    <property type="match status" value="1"/>
</dbReference>
<keyword evidence="1 3" id="KW-0963">Cytoplasm</keyword>
<keyword evidence="2 3" id="KW-0501">Molybdenum cofactor biosynthesis</keyword>
<comment type="subcellular location">
    <subcellularLocation>
        <location evidence="3">Cytoplasm</location>
    </subcellularLocation>
</comment>
<keyword evidence="5" id="KW-1185">Reference proteome</keyword>
<dbReference type="RefSeq" id="WP_346762654.1">
    <property type="nucleotide sequence ID" value="NZ_JAUJEB010000015.1"/>
</dbReference>
<dbReference type="Gene3D" id="3.40.140.10">
    <property type="entry name" value="Cytidine Deaminase, domain 2"/>
    <property type="match status" value="1"/>
</dbReference>
<evidence type="ECO:0000256" key="1">
    <source>
        <dbReference type="ARBA" id="ARBA00022490"/>
    </source>
</evidence>
<dbReference type="InterPro" id="IPR003786">
    <property type="entry name" value="FdhD"/>
</dbReference>
<feature type="binding site" evidence="3">
    <location>
        <begin position="265"/>
        <end position="270"/>
    </location>
    <ligand>
        <name>Mo-bis(molybdopterin guanine dinucleotide)</name>
        <dbReference type="ChEBI" id="CHEBI:60539"/>
    </ligand>
</feature>
<feature type="active site" description="Cysteine persulfide intermediate" evidence="3">
    <location>
        <position position="123"/>
    </location>
</feature>
<organism evidence="4 5">
    <name type="scientific">Agaribacillus aureus</name>
    <dbReference type="NCBI Taxonomy" id="3051825"/>
    <lineage>
        <taxon>Bacteria</taxon>
        <taxon>Pseudomonadati</taxon>
        <taxon>Bacteroidota</taxon>
        <taxon>Cytophagia</taxon>
        <taxon>Cytophagales</taxon>
        <taxon>Splendidivirgaceae</taxon>
        <taxon>Agaribacillus</taxon>
    </lineage>
</organism>
<comment type="caution">
    <text evidence="4">The sequence shown here is derived from an EMBL/GenBank/DDBJ whole genome shotgun (WGS) entry which is preliminary data.</text>
</comment>
<protein>
    <recommendedName>
        <fullName evidence="3">Sulfur carrier protein FdhD</fullName>
    </recommendedName>
</protein>
<dbReference type="Pfam" id="PF02634">
    <property type="entry name" value="FdhD-NarQ"/>
    <property type="match status" value="1"/>
</dbReference>
<evidence type="ECO:0000256" key="3">
    <source>
        <dbReference type="HAMAP-Rule" id="MF_00187"/>
    </source>
</evidence>
<evidence type="ECO:0000313" key="4">
    <source>
        <dbReference type="EMBL" id="MDN5217317.1"/>
    </source>
</evidence>
<gene>
    <name evidence="3 4" type="primary">fdhD</name>
    <name evidence="4" type="ORF">QQ020_34910</name>
</gene>
<dbReference type="Gene3D" id="3.10.20.10">
    <property type="match status" value="1"/>
</dbReference>